<accession>A0A150J9X2</accession>
<dbReference type="SUPFAM" id="SSF52540">
    <property type="entry name" value="P-loop containing nucleoside triphosphate hydrolases"/>
    <property type="match status" value="1"/>
</dbReference>
<dbReference type="GO" id="GO:0009236">
    <property type="term" value="P:cobalamin biosynthetic process"/>
    <property type="evidence" value="ECO:0007669"/>
    <property type="project" value="InterPro"/>
</dbReference>
<dbReference type="PANTHER" id="PTHR46638">
    <property type="entry name" value="CORRINOID ADENOSYLTRANSFERASE"/>
    <property type="match status" value="1"/>
</dbReference>
<dbReference type="InterPro" id="IPR027417">
    <property type="entry name" value="P-loop_NTPase"/>
</dbReference>
<reference evidence="1 2" key="1">
    <citation type="journal article" date="2016" name="ISME J.">
        <title>Chasing the elusive Euryarchaeota class WSA2: genomes reveal a uniquely fastidious methyl-reducing methanogen.</title>
        <authorList>
            <person name="Nobu M.K."/>
            <person name="Narihiro T."/>
            <person name="Kuroda K."/>
            <person name="Mei R."/>
            <person name="Liu W.T."/>
        </authorList>
    </citation>
    <scope>NUCLEOTIDE SEQUENCE [LARGE SCALE GENOMIC DNA]</scope>
    <source>
        <strain evidence="1">U1lsi0528_Bin089</strain>
    </source>
</reference>
<proteinExistence type="predicted"/>
<dbReference type="AlphaFoldDB" id="A0A150J9X2"/>
<sequence length="172" mass="19442">MRGLIQIYTGNGKGKSTASYGLALRASGRGLKTMIIQFLKQGNSYGEHFAIEKIENIDIRSFGQPKFINFKNPAPEDIKLANDAFDFSKKTIDEGKYDIVILDEINIAVHFNLIKLKNVIEMLKNKPENVEVVLTGRFAPKELIEIADLVSEIQEIKHPYQKSINAREGIEY</sequence>
<dbReference type="InterPro" id="IPR003724">
    <property type="entry name" value="CblAdoTrfase_CobA"/>
</dbReference>
<evidence type="ECO:0000313" key="2">
    <source>
        <dbReference type="Proteomes" id="UP000075578"/>
    </source>
</evidence>
<evidence type="ECO:0000313" key="1">
    <source>
        <dbReference type="EMBL" id="KYC54037.1"/>
    </source>
</evidence>
<dbReference type="Proteomes" id="UP000075578">
    <property type="component" value="Unassembled WGS sequence"/>
</dbReference>
<dbReference type="GO" id="GO:0008817">
    <property type="term" value="F:corrinoid adenosyltransferase activity"/>
    <property type="evidence" value="ECO:0007669"/>
    <property type="project" value="InterPro"/>
</dbReference>
<dbReference type="PIRSF" id="PIRSF015617">
    <property type="entry name" value="Adensltrnsf_CobA"/>
    <property type="match status" value="1"/>
</dbReference>
<dbReference type="CDD" id="cd00561">
    <property type="entry name" value="CobA_ACA"/>
    <property type="match status" value="1"/>
</dbReference>
<dbReference type="EMBL" id="LNGD01000006">
    <property type="protein sequence ID" value="KYC54037.1"/>
    <property type="molecule type" value="Genomic_DNA"/>
</dbReference>
<name>A0A150J9X2_9EURY</name>
<organism evidence="1 2">
    <name type="scientific">Candidatus Methanofastidiosum methylothiophilum</name>
    <dbReference type="NCBI Taxonomy" id="1705564"/>
    <lineage>
        <taxon>Archaea</taxon>
        <taxon>Methanobacteriati</taxon>
        <taxon>Methanobacteriota</taxon>
        <taxon>Stenosarchaea group</taxon>
        <taxon>Candidatus Methanofastidiosia</taxon>
        <taxon>Candidatus Methanofastidiosales</taxon>
        <taxon>Candidatus Methanofastidiosaceae</taxon>
        <taxon>Candidatus Methanofastidiosum</taxon>
    </lineage>
</organism>
<comment type="caution">
    <text evidence="1">The sequence shown here is derived from an EMBL/GenBank/DDBJ whole genome shotgun (WGS) entry which is preliminary data.</text>
</comment>
<dbReference type="PANTHER" id="PTHR46638:SF1">
    <property type="entry name" value="CORRINOID ADENOSYLTRANSFERASE"/>
    <property type="match status" value="1"/>
</dbReference>
<keyword evidence="1" id="KW-0808">Transferase</keyword>
<dbReference type="Pfam" id="PF02572">
    <property type="entry name" value="CobA_CobO_BtuR"/>
    <property type="match status" value="1"/>
</dbReference>
<gene>
    <name evidence="1" type="ORF">AMQ74_00182</name>
</gene>
<dbReference type="GO" id="GO:0005524">
    <property type="term" value="F:ATP binding"/>
    <property type="evidence" value="ECO:0007669"/>
    <property type="project" value="InterPro"/>
</dbReference>
<protein>
    <submittedName>
        <fullName evidence="1">Cob(I)alamin adenolsyltransferase/cobinamide ATP-dependent adenolsyltransferase</fullName>
    </submittedName>
</protein>
<dbReference type="NCBIfam" id="TIGR00708">
    <property type="entry name" value="cobA"/>
    <property type="match status" value="1"/>
</dbReference>
<dbReference type="NCBIfam" id="NF004637">
    <property type="entry name" value="PRK05986.1"/>
    <property type="match status" value="1"/>
</dbReference>
<dbReference type="Gene3D" id="3.40.50.300">
    <property type="entry name" value="P-loop containing nucleotide triphosphate hydrolases"/>
    <property type="match status" value="1"/>
</dbReference>